<dbReference type="SMART" id="SM00283">
    <property type="entry name" value="MA"/>
    <property type="match status" value="1"/>
</dbReference>
<dbReference type="InterPro" id="IPR004089">
    <property type="entry name" value="MCPsignal_dom"/>
</dbReference>
<dbReference type="InterPro" id="IPR004090">
    <property type="entry name" value="Chemotax_Me-accpt_rcpt"/>
</dbReference>
<dbReference type="PROSITE" id="PS50192">
    <property type="entry name" value="T_SNARE"/>
    <property type="match status" value="1"/>
</dbReference>
<dbReference type="Gene3D" id="1.10.287.950">
    <property type="entry name" value="Methyl-accepting chemotaxis protein"/>
    <property type="match status" value="1"/>
</dbReference>
<evidence type="ECO:0000259" key="13">
    <source>
        <dbReference type="PROSITE" id="PS50885"/>
    </source>
</evidence>
<dbReference type="Pfam" id="PF00672">
    <property type="entry name" value="HAMP"/>
    <property type="match status" value="1"/>
</dbReference>
<dbReference type="Gene3D" id="3.30.450.20">
    <property type="entry name" value="PAS domain"/>
    <property type="match status" value="1"/>
</dbReference>
<dbReference type="CDD" id="cd06225">
    <property type="entry name" value="HAMP"/>
    <property type="match status" value="1"/>
</dbReference>
<dbReference type="GO" id="GO:0004888">
    <property type="term" value="F:transmembrane signaling receptor activity"/>
    <property type="evidence" value="ECO:0007669"/>
    <property type="project" value="InterPro"/>
</dbReference>
<dbReference type="InterPro" id="IPR004010">
    <property type="entry name" value="Double_Cache_2"/>
</dbReference>
<evidence type="ECO:0000313" key="14">
    <source>
        <dbReference type="EMBL" id="SOD96516.1"/>
    </source>
</evidence>
<evidence type="ECO:0000256" key="5">
    <source>
        <dbReference type="ARBA" id="ARBA00022989"/>
    </source>
</evidence>
<reference evidence="14 15" key="1">
    <citation type="submission" date="2017-09" db="EMBL/GenBank/DDBJ databases">
        <authorList>
            <person name="Ehlers B."/>
            <person name="Leendertz F.H."/>
        </authorList>
    </citation>
    <scope>NUCLEOTIDE SEQUENCE [LARGE SCALE GENOMIC DNA]</scope>
    <source>
        <strain evidence="14 15">USBA 140</strain>
    </source>
</reference>
<protein>
    <submittedName>
        <fullName evidence="14">Methyl-accepting chemotaxis sensory transducer with Cache sensor</fullName>
    </submittedName>
</protein>
<evidence type="ECO:0000256" key="10">
    <source>
        <dbReference type="SAM" id="Phobius"/>
    </source>
</evidence>
<comment type="subcellular location">
    <subcellularLocation>
        <location evidence="1">Cell inner membrane</location>
        <topology evidence="1">Multi-pass membrane protein</topology>
    </subcellularLocation>
</comment>
<dbReference type="GO" id="GO:0006935">
    <property type="term" value="P:chemotaxis"/>
    <property type="evidence" value="ECO:0007669"/>
    <property type="project" value="InterPro"/>
</dbReference>
<dbReference type="GO" id="GO:0005886">
    <property type="term" value="C:plasma membrane"/>
    <property type="evidence" value="ECO:0007669"/>
    <property type="project" value="UniProtKB-SubCell"/>
</dbReference>
<organism evidence="14 15">
    <name type="scientific">Caenispirillum bisanense</name>
    <dbReference type="NCBI Taxonomy" id="414052"/>
    <lineage>
        <taxon>Bacteria</taxon>
        <taxon>Pseudomonadati</taxon>
        <taxon>Pseudomonadota</taxon>
        <taxon>Alphaproteobacteria</taxon>
        <taxon>Rhodospirillales</taxon>
        <taxon>Novispirillaceae</taxon>
        <taxon>Caenispirillum</taxon>
    </lineage>
</organism>
<evidence type="ECO:0000256" key="8">
    <source>
        <dbReference type="ARBA" id="ARBA00029447"/>
    </source>
</evidence>
<dbReference type="Pfam" id="PF00015">
    <property type="entry name" value="MCPsignal"/>
    <property type="match status" value="1"/>
</dbReference>
<dbReference type="PRINTS" id="PR00260">
    <property type="entry name" value="CHEMTRNSDUCR"/>
</dbReference>
<dbReference type="SUPFAM" id="SSF58104">
    <property type="entry name" value="Methyl-accepting chemotaxis protein (MCP) signaling domain"/>
    <property type="match status" value="1"/>
</dbReference>
<sequence>MKNIKIGAKLWLIVAAALVGMIVLVTVALSSLQSSLMEDRRIKTRNLIEAAHTVIGSYVAKAQAGQMTEDEAKARAIEAVGAMRYEEGAEYFFILTFDAMAAFHPSPKLNGTDMSGLKDAAGKAFVAEMVQVARSAGEGYVGYMWPKSQGTEPVEKLSYVKTIPEWKWFVGTGIYIDDVSAAFWRQATTFGIVALLILGAMVALSAVIARSITKPVRELTVDMGQLAGGDKTVGIDGVDRKDEIGDMSRAVLVFKENMIRADQLAAEQEREHTAREARAKRIEELTRGFGSDVDHLLESVGAATTQLKATAQNMSAIGEQTTRQATAVSAASEEASANVQTVASAAEELSSSIAEIGRQVNHSSAISRSAAEEAKRTNGIVQGLAKSAERIGEVVSLINDIADQTNLLALNATIEAARAGDAGKGFAVVANEVKNLAGQVGRATEEISQQIAQVQSETGTAVQAIQTIVRTIEEVNEVASAIAAAVEQQNAATHEISRNVQEAAAGSQEVSRNIIGVTEAANETGSAAGQVLSATQQMSDQANRLNGLVNRFLSDVRAA</sequence>
<evidence type="ECO:0000256" key="9">
    <source>
        <dbReference type="PROSITE-ProRule" id="PRU00284"/>
    </source>
</evidence>
<evidence type="ECO:0000256" key="2">
    <source>
        <dbReference type="ARBA" id="ARBA00022475"/>
    </source>
</evidence>
<dbReference type="PANTHER" id="PTHR32089:SF112">
    <property type="entry name" value="LYSOZYME-LIKE PROTEIN-RELATED"/>
    <property type="match status" value="1"/>
</dbReference>
<dbReference type="PROSITE" id="PS50885">
    <property type="entry name" value="HAMP"/>
    <property type="match status" value="1"/>
</dbReference>
<dbReference type="PANTHER" id="PTHR32089">
    <property type="entry name" value="METHYL-ACCEPTING CHEMOTAXIS PROTEIN MCPB"/>
    <property type="match status" value="1"/>
</dbReference>
<keyword evidence="5 10" id="KW-1133">Transmembrane helix</keyword>
<name>A0A286GMW0_9PROT</name>
<dbReference type="GO" id="GO:0007165">
    <property type="term" value="P:signal transduction"/>
    <property type="evidence" value="ECO:0007669"/>
    <property type="project" value="UniProtKB-KW"/>
</dbReference>
<dbReference type="Gene3D" id="6.10.340.10">
    <property type="match status" value="1"/>
</dbReference>
<dbReference type="SMART" id="SM01049">
    <property type="entry name" value="Cache_2"/>
    <property type="match status" value="1"/>
</dbReference>
<evidence type="ECO:0000256" key="7">
    <source>
        <dbReference type="ARBA" id="ARBA00023224"/>
    </source>
</evidence>
<dbReference type="Pfam" id="PF08269">
    <property type="entry name" value="dCache_2"/>
    <property type="match status" value="1"/>
</dbReference>
<dbReference type="AlphaFoldDB" id="A0A286GMW0"/>
<evidence type="ECO:0000256" key="1">
    <source>
        <dbReference type="ARBA" id="ARBA00004429"/>
    </source>
</evidence>
<feature type="transmembrane region" description="Helical" evidence="10">
    <location>
        <begin position="190"/>
        <end position="209"/>
    </location>
</feature>
<keyword evidence="15" id="KW-1185">Reference proteome</keyword>
<dbReference type="InterPro" id="IPR000727">
    <property type="entry name" value="T_SNARE_dom"/>
</dbReference>
<feature type="domain" description="HAMP" evidence="13">
    <location>
        <begin position="210"/>
        <end position="263"/>
    </location>
</feature>
<feature type="domain" description="Methyl-accepting transducer" evidence="11">
    <location>
        <begin position="289"/>
        <end position="539"/>
    </location>
</feature>
<dbReference type="RefSeq" id="WP_176525160.1">
    <property type="nucleotide sequence ID" value="NZ_OCNJ01000005.1"/>
</dbReference>
<comment type="similarity">
    <text evidence="8">Belongs to the methyl-accepting chemotaxis (MCP) protein family.</text>
</comment>
<dbReference type="EMBL" id="OCNJ01000005">
    <property type="protein sequence ID" value="SOD96516.1"/>
    <property type="molecule type" value="Genomic_DNA"/>
</dbReference>
<evidence type="ECO:0000256" key="4">
    <source>
        <dbReference type="ARBA" id="ARBA00022692"/>
    </source>
</evidence>
<dbReference type="PROSITE" id="PS50111">
    <property type="entry name" value="CHEMOTAXIS_TRANSDUC_2"/>
    <property type="match status" value="1"/>
</dbReference>
<dbReference type="Proteomes" id="UP000219621">
    <property type="component" value="Unassembled WGS sequence"/>
</dbReference>
<dbReference type="InterPro" id="IPR003660">
    <property type="entry name" value="HAMP_dom"/>
</dbReference>
<accession>A0A286GMW0</accession>
<dbReference type="InterPro" id="IPR033480">
    <property type="entry name" value="sCache_2"/>
</dbReference>
<evidence type="ECO:0000313" key="15">
    <source>
        <dbReference type="Proteomes" id="UP000219621"/>
    </source>
</evidence>
<evidence type="ECO:0000259" key="11">
    <source>
        <dbReference type="PROSITE" id="PS50111"/>
    </source>
</evidence>
<gene>
    <name evidence="14" type="ORF">SAMN05421508_105375</name>
</gene>
<evidence type="ECO:0000256" key="6">
    <source>
        <dbReference type="ARBA" id="ARBA00023136"/>
    </source>
</evidence>
<keyword evidence="7 9" id="KW-0807">Transducer</keyword>
<proteinExistence type="inferred from homology"/>
<feature type="domain" description="T-SNARE coiled-coil homology" evidence="12">
    <location>
        <begin position="455"/>
        <end position="517"/>
    </location>
</feature>
<keyword evidence="3" id="KW-0997">Cell inner membrane</keyword>
<dbReference type="SMART" id="SM00304">
    <property type="entry name" value="HAMP"/>
    <property type="match status" value="1"/>
</dbReference>
<keyword evidence="6 10" id="KW-0472">Membrane</keyword>
<keyword evidence="4 10" id="KW-0812">Transmembrane</keyword>
<keyword evidence="2" id="KW-1003">Cell membrane</keyword>
<evidence type="ECO:0000259" key="12">
    <source>
        <dbReference type="PROSITE" id="PS50192"/>
    </source>
</evidence>
<evidence type="ECO:0000256" key="3">
    <source>
        <dbReference type="ARBA" id="ARBA00022519"/>
    </source>
</evidence>